<reference evidence="3" key="3">
    <citation type="submission" date="2025-09" db="UniProtKB">
        <authorList>
            <consortium name="Ensembl"/>
        </authorList>
    </citation>
    <scope>IDENTIFICATION</scope>
</reference>
<dbReference type="Proteomes" id="UP000265080">
    <property type="component" value="Chromosome 2"/>
</dbReference>
<evidence type="ECO:0000313" key="3">
    <source>
        <dbReference type="Ensembl" id="ENSAPEP00000023407.1"/>
    </source>
</evidence>
<dbReference type="GeneTree" id="ENSGT01130000278564"/>
<dbReference type="GO" id="GO:0003676">
    <property type="term" value="F:nucleic acid binding"/>
    <property type="evidence" value="ECO:0007669"/>
    <property type="project" value="InterPro"/>
</dbReference>
<dbReference type="Gene3D" id="3.30.420.10">
    <property type="entry name" value="Ribonuclease H-like superfamily/Ribonuclease H"/>
    <property type="match status" value="1"/>
</dbReference>
<dbReference type="InterPro" id="IPR038717">
    <property type="entry name" value="Tc1-like_DDE_dom"/>
</dbReference>
<protein>
    <recommendedName>
        <fullName evidence="2">Tc1-like transposase DDE domain-containing protein</fullName>
    </recommendedName>
</protein>
<feature type="domain" description="Tc1-like transposase DDE" evidence="2">
    <location>
        <begin position="5"/>
        <end position="58"/>
    </location>
</feature>
<feature type="region of interest" description="Disordered" evidence="1">
    <location>
        <begin position="57"/>
        <end position="76"/>
    </location>
</feature>
<dbReference type="STRING" id="161767.ENSAPEP00000023407"/>
<evidence type="ECO:0000256" key="1">
    <source>
        <dbReference type="SAM" id="MobiDB-lite"/>
    </source>
</evidence>
<accession>A0A3P8TJQ9</accession>
<evidence type="ECO:0000259" key="2">
    <source>
        <dbReference type="Pfam" id="PF13358"/>
    </source>
</evidence>
<reference evidence="3" key="2">
    <citation type="submission" date="2025-08" db="UniProtKB">
        <authorList>
            <consortium name="Ensembl"/>
        </authorList>
    </citation>
    <scope>IDENTIFICATION</scope>
</reference>
<evidence type="ECO:0000313" key="4">
    <source>
        <dbReference type="Proteomes" id="UP000265080"/>
    </source>
</evidence>
<reference evidence="3 4" key="1">
    <citation type="submission" date="2018-03" db="EMBL/GenBank/DDBJ databases">
        <title>Finding Nemo's genes: A chromosome-scale reference assembly of the genome of the orange clownfish Amphiprion percula.</title>
        <authorList>
            <person name="Lehmann R."/>
        </authorList>
    </citation>
    <scope>NUCLEOTIDE SEQUENCE</scope>
</reference>
<organism evidence="3 4">
    <name type="scientific">Amphiprion percula</name>
    <name type="common">Orange clownfish</name>
    <name type="synonym">Lutjanus percula</name>
    <dbReference type="NCBI Taxonomy" id="161767"/>
    <lineage>
        <taxon>Eukaryota</taxon>
        <taxon>Metazoa</taxon>
        <taxon>Chordata</taxon>
        <taxon>Craniata</taxon>
        <taxon>Vertebrata</taxon>
        <taxon>Euteleostomi</taxon>
        <taxon>Actinopterygii</taxon>
        <taxon>Neopterygii</taxon>
        <taxon>Teleostei</taxon>
        <taxon>Neoteleostei</taxon>
        <taxon>Acanthomorphata</taxon>
        <taxon>Ovalentaria</taxon>
        <taxon>Pomacentridae</taxon>
        <taxon>Amphiprion</taxon>
    </lineage>
</organism>
<dbReference type="AlphaFoldDB" id="A0A3P8TJQ9"/>
<keyword evidence="4" id="KW-1185">Reference proteome</keyword>
<proteinExistence type="predicted"/>
<dbReference type="InterPro" id="IPR036397">
    <property type="entry name" value="RNaseH_sf"/>
</dbReference>
<dbReference type="Pfam" id="PF13358">
    <property type="entry name" value="DDE_3"/>
    <property type="match status" value="1"/>
</dbReference>
<dbReference type="Ensembl" id="ENSAPET00000024028.1">
    <property type="protein sequence ID" value="ENSAPEP00000023407.1"/>
    <property type="gene ID" value="ENSAPEG00000016655.1"/>
</dbReference>
<dbReference type="OMA" id="ENIWRWI"/>
<name>A0A3P8TJQ9_AMPPE</name>
<sequence>VFQQDNAAVHNTRLMKDFFQENNIALLDHPASSPDLNPTENIWAWMTREVYKNGHQFHHLEQRSHQPPGNTRIKHA</sequence>